<dbReference type="RefSeq" id="WP_135165968.1">
    <property type="nucleotide sequence ID" value="NZ_SPQS01000016.1"/>
</dbReference>
<proteinExistence type="predicted"/>
<accession>A0A4Y9NUJ7</accession>
<reference evidence="1 2" key="1">
    <citation type="submission" date="2019-03" db="EMBL/GenBank/DDBJ databases">
        <title>Bradyrhizobium strains diversity.</title>
        <authorList>
            <person name="Urquiaga M.C.O."/>
            <person name="Hungria M."/>
            <person name="Delamuta J.R.M."/>
            <person name="Klepa M.S."/>
        </authorList>
    </citation>
    <scope>NUCLEOTIDE SEQUENCE [LARGE SCALE GENOMIC DNA]</scope>
    <source>
        <strain evidence="1 2">CNPSo 3426</strain>
    </source>
</reference>
<name>A0A4Y9NUJ7_9BRAD</name>
<dbReference type="EMBL" id="SPQS01000016">
    <property type="protein sequence ID" value="TFV71689.1"/>
    <property type="molecule type" value="Genomic_DNA"/>
</dbReference>
<evidence type="ECO:0000313" key="1">
    <source>
        <dbReference type="EMBL" id="TFV71689.1"/>
    </source>
</evidence>
<dbReference type="AlphaFoldDB" id="A0A4Y9NUJ7"/>
<protein>
    <submittedName>
        <fullName evidence="1">Uncharacterized protein</fullName>
    </submittedName>
</protein>
<dbReference type="Proteomes" id="UP000297700">
    <property type="component" value="Unassembled WGS sequence"/>
</dbReference>
<sequence length="67" mass="8108">MNAYTRPPKRGERTPLAEEQKRFFWRNYGMIALQIDDPALSWDVREILKRFMERRYGAYRQGKKDGV</sequence>
<gene>
    <name evidence="1" type="ORF">E4K64_25515</name>
</gene>
<comment type="caution">
    <text evidence="1">The sequence shown here is derived from an EMBL/GenBank/DDBJ whole genome shotgun (WGS) entry which is preliminary data.</text>
</comment>
<evidence type="ECO:0000313" key="2">
    <source>
        <dbReference type="Proteomes" id="UP000297700"/>
    </source>
</evidence>
<organism evidence="1 2">
    <name type="scientific">Bradyrhizobium frederickii</name>
    <dbReference type="NCBI Taxonomy" id="2560054"/>
    <lineage>
        <taxon>Bacteria</taxon>
        <taxon>Pseudomonadati</taxon>
        <taxon>Pseudomonadota</taxon>
        <taxon>Alphaproteobacteria</taxon>
        <taxon>Hyphomicrobiales</taxon>
        <taxon>Nitrobacteraceae</taxon>
        <taxon>Bradyrhizobium</taxon>
    </lineage>
</organism>